<dbReference type="AlphaFoldDB" id="A0A4C1XJW3"/>
<dbReference type="Proteomes" id="UP000299102">
    <property type="component" value="Unassembled WGS sequence"/>
</dbReference>
<proteinExistence type="predicted"/>
<sequence>MEINKSAIVRGQHLYEYANRIERGGDVIEEAQTNKRSLYEALFSFLPKSKEIHKRAHLQIPSEGNLSDTTRLHVLLKTKEIMNICGKIHDRFHTA</sequence>
<dbReference type="EMBL" id="BGZK01000877">
    <property type="protein sequence ID" value="GBP63708.1"/>
    <property type="molecule type" value="Genomic_DNA"/>
</dbReference>
<organism evidence="1 2">
    <name type="scientific">Eumeta variegata</name>
    <name type="common">Bagworm moth</name>
    <name type="synonym">Eumeta japonica</name>
    <dbReference type="NCBI Taxonomy" id="151549"/>
    <lineage>
        <taxon>Eukaryota</taxon>
        <taxon>Metazoa</taxon>
        <taxon>Ecdysozoa</taxon>
        <taxon>Arthropoda</taxon>
        <taxon>Hexapoda</taxon>
        <taxon>Insecta</taxon>
        <taxon>Pterygota</taxon>
        <taxon>Neoptera</taxon>
        <taxon>Endopterygota</taxon>
        <taxon>Lepidoptera</taxon>
        <taxon>Glossata</taxon>
        <taxon>Ditrysia</taxon>
        <taxon>Tineoidea</taxon>
        <taxon>Psychidae</taxon>
        <taxon>Oiketicinae</taxon>
        <taxon>Eumeta</taxon>
    </lineage>
</organism>
<protein>
    <submittedName>
        <fullName evidence="1">Uncharacterized protein</fullName>
    </submittedName>
</protein>
<keyword evidence="2" id="KW-1185">Reference proteome</keyword>
<evidence type="ECO:0000313" key="1">
    <source>
        <dbReference type="EMBL" id="GBP63708.1"/>
    </source>
</evidence>
<evidence type="ECO:0000313" key="2">
    <source>
        <dbReference type="Proteomes" id="UP000299102"/>
    </source>
</evidence>
<comment type="caution">
    <text evidence="1">The sequence shown here is derived from an EMBL/GenBank/DDBJ whole genome shotgun (WGS) entry which is preliminary data.</text>
</comment>
<accession>A0A4C1XJW3</accession>
<reference evidence="1 2" key="1">
    <citation type="journal article" date="2019" name="Commun. Biol.">
        <title>The bagworm genome reveals a unique fibroin gene that provides high tensile strength.</title>
        <authorList>
            <person name="Kono N."/>
            <person name="Nakamura H."/>
            <person name="Ohtoshi R."/>
            <person name="Tomita M."/>
            <person name="Numata K."/>
            <person name="Arakawa K."/>
        </authorList>
    </citation>
    <scope>NUCLEOTIDE SEQUENCE [LARGE SCALE GENOMIC DNA]</scope>
</reference>
<gene>
    <name evidence="1" type="ORF">EVAR_87685_1</name>
</gene>
<name>A0A4C1XJW3_EUMVA</name>